<dbReference type="PROSITE" id="PS51625">
    <property type="entry name" value="SAM_MT_TRMB"/>
    <property type="match status" value="1"/>
</dbReference>
<feature type="compositionally biased region" description="Basic and acidic residues" evidence="7">
    <location>
        <begin position="23"/>
        <end position="35"/>
    </location>
</feature>
<dbReference type="Proteomes" id="UP000014680">
    <property type="component" value="Unassembled WGS sequence"/>
</dbReference>
<evidence type="ECO:0000256" key="4">
    <source>
        <dbReference type="ARBA" id="ARBA00022679"/>
    </source>
</evidence>
<dbReference type="PANTHER" id="PTHR23417:SF14">
    <property type="entry name" value="PENTACOTRIPEPTIDE-REPEAT REGION OF PRORP DOMAIN-CONTAINING PROTEIN"/>
    <property type="match status" value="1"/>
</dbReference>
<dbReference type="GeneID" id="14891770"/>
<dbReference type="AlphaFoldDB" id="A0A0A1UC09"/>
<accession>A0A0A1UC09</accession>
<gene>
    <name evidence="8" type="ORF">EIN_371730</name>
</gene>
<dbReference type="OrthoDB" id="42736at2759"/>
<dbReference type="EMBL" id="KB206332">
    <property type="protein sequence ID" value="ELP92761.1"/>
    <property type="molecule type" value="Genomic_DNA"/>
</dbReference>
<dbReference type="PANTHER" id="PTHR23417">
    <property type="entry name" value="3-DEOXY-D-MANNO-OCTULOSONIC-ACID TRANSFERASE/TRNA GUANINE-N 7 - -METHYLTRANSFERASE"/>
    <property type="match status" value="1"/>
</dbReference>
<dbReference type="KEGG" id="eiv:EIN_371730"/>
<reference evidence="8 9" key="1">
    <citation type="submission" date="2012-10" db="EMBL/GenBank/DDBJ databases">
        <authorList>
            <person name="Zafar N."/>
            <person name="Inman J."/>
            <person name="Hall N."/>
            <person name="Lorenzi H."/>
            <person name="Caler E."/>
        </authorList>
    </citation>
    <scope>NUCLEOTIDE SEQUENCE [LARGE SCALE GENOMIC DNA]</scope>
    <source>
        <strain evidence="8 9">IP1</strain>
    </source>
</reference>
<dbReference type="InterPro" id="IPR003358">
    <property type="entry name" value="tRNA_(Gua-N-7)_MeTrfase_Trmb"/>
</dbReference>
<keyword evidence="9" id="KW-1185">Reference proteome</keyword>
<evidence type="ECO:0000256" key="1">
    <source>
        <dbReference type="ARBA" id="ARBA00000142"/>
    </source>
</evidence>
<comment type="catalytic activity">
    <reaction evidence="1">
        <text>guanosine(46) in tRNA + S-adenosyl-L-methionine = N(7)-methylguanosine(46) in tRNA + S-adenosyl-L-homocysteine</text>
        <dbReference type="Rhea" id="RHEA:42708"/>
        <dbReference type="Rhea" id="RHEA-COMP:10188"/>
        <dbReference type="Rhea" id="RHEA-COMP:10189"/>
        <dbReference type="ChEBI" id="CHEBI:57856"/>
        <dbReference type="ChEBI" id="CHEBI:59789"/>
        <dbReference type="ChEBI" id="CHEBI:74269"/>
        <dbReference type="ChEBI" id="CHEBI:74480"/>
        <dbReference type="EC" id="2.1.1.33"/>
    </reaction>
</comment>
<dbReference type="VEuPathDB" id="AmoebaDB:EIN_371730"/>
<dbReference type="Pfam" id="PF02390">
    <property type="entry name" value="Methyltransf_4"/>
    <property type="match status" value="1"/>
</dbReference>
<dbReference type="GO" id="GO:0043527">
    <property type="term" value="C:tRNA methyltransferase complex"/>
    <property type="evidence" value="ECO:0007669"/>
    <property type="project" value="TreeGrafter"/>
</dbReference>
<dbReference type="EC" id="2.1.1.33" evidence="2"/>
<keyword evidence="6" id="KW-0819">tRNA processing</keyword>
<evidence type="ECO:0000256" key="2">
    <source>
        <dbReference type="ARBA" id="ARBA00011977"/>
    </source>
</evidence>
<evidence type="ECO:0000313" key="8">
    <source>
        <dbReference type="EMBL" id="ELP92761.1"/>
    </source>
</evidence>
<evidence type="ECO:0000256" key="6">
    <source>
        <dbReference type="ARBA" id="ARBA00022694"/>
    </source>
</evidence>
<dbReference type="InterPro" id="IPR029063">
    <property type="entry name" value="SAM-dependent_MTases_sf"/>
</dbReference>
<dbReference type="Gene3D" id="1.25.40.10">
    <property type="entry name" value="Tetratricopeptide repeat domain"/>
    <property type="match status" value="1"/>
</dbReference>
<evidence type="ECO:0000256" key="3">
    <source>
        <dbReference type="ARBA" id="ARBA00022603"/>
    </source>
</evidence>
<keyword evidence="3 8" id="KW-0489">Methyltransferase</keyword>
<name>A0A0A1UC09_ENTIV</name>
<dbReference type="Gene3D" id="3.40.50.150">
    <property type="entry name" value="Vaccinia Virus protein VP39"/>
    <property type="match status" value="1"/>
</dbReference>
<dbReference type="GO" id="GO:0008176">
    <property type="term" value="F:tRNA (guanine(46)-N7)-methyltransferase activity"/>
    <property type="evidence" value="ECO:0007669"/>
    <property type="project" value="UniProtKB-EC"/>
</dbReference>
<feature type="compositionally biased region" description="Basic and acidic residues" evidence="7">
    <location>
        <begin position="1"/>
        <end position="16"/>
    </location>
</feature>
<evidence type="ECO:0000256" key="5">
    <source>
        <dbReference type="ARBA" id="ARBA00022691"/>
    </source>
</evidence>
<feature type="region of interest" description="Disordered" evidence="7">
    <location>
        <begin position="1"/>
        <end position="35"/>
    </location>
</feature>
<keyword evidence="4 8" id="KW-0808">Transferase</keyword>
<evidence type="ECO:0000313" key="9">
    <source>
        <dbReference type="Proteomes" id="UP000014680"/>
    </source>
</evidence>
<protein>
    <recommendedName>
        <fullName evidence="2">tRNA (guanine(46)-N(7))-methyltransferase</fullName>
        <ecNumber evidence="2">2.1.1.33</ecNumber>
    </recommendedName>
</protein>
<sequence>MSKEESHETVENKEVDTIQEPADEGKQFEGERYPRKEGMEYREPVKRRMKLNPIVEYFKDISFNLPYYVPKGKSKDELDEAFEKRDIHVLNKILSDAAQERNYSKVIYVYRGIYDRHIFENLYTLTIMVNTGARVGDTILVDKAWKRMRQLDIKPSDVTRTVTIKAYLGSGQIELALGLFYSMNTENIRTINTVLRGLLRMGTDKQIKTFMKRGFNQIDDPTTKEYLASMYTIESANDYIKELTETMKSKDDVTPTTLLVLATYNCLTNNVNAADDLLREFGEVCDDDKDDYRKSIKLFKKHQNSQLRHRRKYIKAYIQNVKANPDTLRPVQFFTQAPDVFQLYPKATEIISFEKVFGNTNPVNIEMCSGYGEWLIDKAISQPKQNWVGLEIYKDRVFNNWATKVFAEVKNVSCIWGDAAEVITMAILPNSIDNIYLNFPEPPKFENAPTNLFKSQFFFQVAKALKTGGTFNLLTDSIIVVKIIKKVFENTPFLGVRFRYEGKEMFVNKMPADYGTSYFDQLWKNANTNEDRYFMRLVRTGKVN</sequence>
<dbReference type="SUPFAM" id="SSF53335">
    <property type="entry name" value="S-adenosyl-L-methionine-dependent methyltransferases"/>
    <property type="match status" value="1"/>
</dbReference>
<dbReference type="OMA" id="YSAGERC"/>
<organism evidence="8 9">
    <name type="scientific">Entamoeba invadens IP1</name>
    <dbReference type="NCBI Taxonomy" id="370355"/>
    <lineage>
        <taxon>Eukaryota</taxon>
        <taxon>Amoebozoa</taxon>
        <taxon>Evosea</taxon>
        <taxon>Archamoebae</taxon>
        <taxon>Mastigamoebida</taxon>
        <taxon>Entamoebidae</taxon>
        <taxon>Entamoeba</taxon>
    </lineage>
</organism>
<dbReference type="InterPro" id="IPR011990">
    <property type="entry name" value="TPR-like_helical_dom_sf"/>
</dbReference>
<keyword evidence="5" id="KW-0949">S-adenosyl-L-methionine</keyword>
<dbReference type="RefSeq" id="XP_004259532.1">
    <property type="nucleotide sequence ID" value="XM_004259484.1"/>
</dbReference>
<evidence type="ECO:0000256" key="7">
    <source>
        <dbReference type="SAM" id="MobiDB-lite"/>
    </source>
</evidence>
<proteinExistence type="predicted"/>